<dbReference type="EMBL" id="CM042059">
    <property type="protein sequence ID" value="KAI3681383.1"/>
    <property type="molecule type" value="Genomic_DNA"/>
</dbReference>
<organism evidence="1 2">
    <name type="scientific">Arctium lappa</name>
    <name type="common">Greater burdock</name>
    <name type="synonym">Lappa major</name>
    <dbReference type="NCBI Taxonomy" id="4217"/>
    <lineage>
        <taxon>Eukaryota</taxon>
        <taxon>Viridiplantae</taxon>
        <taxon>Streptophyta</taxon>
        <taxon>Embryophyta</taxon>
        <taxon>Tracheophyta</taxon>
        <taxon>Spermatophyta</taxon>
        <taxon>Magnoliopsida</taxon>
        <taxon>eudicotyledons</taxon>
        <taxon>Gunneridae</taxon>
        <taxon>Pentapetalae</taxon>
        <taxon>asterids</taxon>
        <taxon>campanulids</taxon>
        <taxon>Asterales</taxon>
        <taxon>Asteraceae</taxon>
        <taxon>Carduoideae</taxon>
        <taxon>Cardueae</taxon>
        <taxon>Arctiinae</taxon>
        <taxon>Arctium</taxon>
    </lineage>
</organism>
<keyword evidence="2" id="KW-1185">Reference proteome</keyword>
<name>A0ACB8YCN9_ARCLA</name>
<accession>A0ACB8YCN9</accession>
<reference evidence="1 2" key="2">
    <citation type="journal article" date="2022" name="Mol. Ecol. Resour.">
        <title>The genomes of chicory, endive, great burdock and yacon provide insights into Asteraceae paleo-polyploidization history and plant inulin production.</title>
        <authorList>
            <person name="Fan W."/>
            <person name="Wang S."/>
            <person name="Wang H."/>
            <person name="Wang A."/>
            <person name="Jiang F."/>
            <person name="Liu H."/>
            <person name="Zhao H."/>
            <person name="Xu D."/>
            <person name="Zhang Y."/>
        </authorList>
    </citation>
    <scope>NUCLEOTIDE SEQUENCE [LARGE SCALE GENOMIC DNA]</scope>
    <source>
        <strain evidence="2">cv. Niubang</strain>
    </source>
</reference>
<evidence type="ECO:0000313" key="1">
    <source>
        <dbReference type="EMBL" id="KAI3681383.1"/>
    </source>
</evidence>
<proteinExistence type="predicted"/>
<reference evidence="2" key="1">
    <citation type="journal article" date="2022" name="Mol. Ecol. Resour.">
        <title>The genomes of chicory, endive, great burdock and yacon provide insights into Asteraceae palaeo-polyploidization history and plant inulin production.</title>
        <authorList>
            <person name="Fan W."/>
            <person name="Wang S."/>
            <person name="Wang H."/>
            <person name="Wang A."/>
            <person name="Jiang F."/>
            <person name="Liu H."/>
            <person name="Zhao H."/>
            <person name="Xu D."/>
            <person name="Zhang Y."/>
        </authorList>
    </citation>
    <scope>NUCLEOTIDE SEQUENCE [LARGE SCALE GENOMIC DNA]</scope>
    <source>
        <strain evidence="2">cv. Niubang</strain>
    </source>
</reference>
<comment type="caution">
    <text evidence="1">The sequence shown here is derived from an EMBL/GenBank/DDBJ whole genome shotgun (WGS) entry which is preliminary data.</text>
</comment>
<dbReference type="Proteomes" id="UP001055879">
    <property type="component" value="Linkage Group LG13"/>
</dbReference>
<protein>
    <submittedName>
        <fullName evidence="1">Uncharacterized protein</fullName>
    </submittedName>
</protein>
<sequence length="77" mass="9047">MFVVLISGFGFTSKMQRKDHPKIQVKCQNHLGYISTMKLRGNYSSMNLQWHSHRFVWAAEASRISIRSFTVIVCERR</sequence>
<evidence type="ECO:0000313" key="2">
    <source>
        <dbReference type="Proteomes" id="UP001055879"/>
    </source>
</evidence>
<gene>
    <name evidence="1" type="ORF">L6452_36177</name>
</gene>